<sequence length="84" mass="9974">MKTDTIKTSELYTTTDLTTAVTLSLFFPIEAIDKTNPNKAFFLFKRTDNFDQVLETFWRRQLKIEPQAFSAQMKAIKTRLYWEK</sequence>
<name>A0A0G0DYU6_9BACT</name>
<accession>A0A0G0DYU6</accession>
<dbReference type="Proteomes" id="UP000034127">
    <property type="component" value="Unassembled WGS sequence"/>
</dbReference>
<dbReference type="EMBL" id="LBPX01000005">
    <property type="protein sequence ID" value="KKP68175.1"/>
    <property type="molecule type" value="Genomic_DNA"/>
</dbReference>
<reference evidence="2 3" key="1">
    <citation type="journal article" date="2015" name="Nature">
        <title>rRNA introns, odd ribosomes, and small enigmatic genomes across a large radiation of phyla.</title>
        <authorList>
            <person name="Brown C.T."/>
            <person name="Hug L.A."/>
            <person name="Thomas B.C."/>
            <person name="Sharon I."/>
            <person name="Castelle C.J."/>
            <person name="Singh A."/>
            <person name="Wilkins M.J."/>
            <person name="Williams K.H."/>
            <person name="Banfield J.F."/>
        </authorList>
    </citation>
    <scope>NUCLEOTIDE SEQUENCE [LARGE SCALE GENOMIC DNA]</scope>
</reference>
<evidence type="ECO:0000313" key="3">
    <source>
        <dbReference type="Proteomes" id="UP000034127"/>
    </source>
</evidence>
<organism evidence="2 3">
    <name type="scientific">Candidatus Roizmanbacteria bacterium GW2011_GWC2_35_12</name>
    <dbReference type="NCBI Taxonomy" id="1618485"/>
    <lineage>
        <taxon>Bacteria</taxon>
        <taxon>Candidatus Roizmaniibacteriota</taxon>
    </lineage>
</organism>
<dbReference type="AlphaFoldDB" id="A0A0G0DYU6"/>
<gene>
    <name evidence="2" type="ORF">UR63_C0005G0015</name>
</gene>
<feature type="domain" description="DUF5659" evidence="1">
    <location>
        <begin position="10"/>
        <end position="81"/>
    </location>
</feature>
<evidence type="ECO:0000313" key="2">
    <source>
        <dbReference type="EMBL" id="KKP68175.1"/>
    </source>
</evidence>
<protein>
    <recommendedName>
        <fullName evidence="1">DUF5659 domain-containing protein</fullName>
    </recommendedName>
</protein>
<comment type="caution">
    <text evidence="2">The sequence shown here is derived from an EMBL/GenBank/DDBJ whole genome shotgun (WGS) entry which is preliminary data.</text>
</comment>
<proteinExistence type="predicted"/>
<evidence type="ECO:0000259" key="1">
    <source>
        <dbReference type="Pfam" id="PF18903"/>
    </source>
</evidence>
<dbReference type="Pfam" id="PF18903">
    <property type="entry name" value="DUF5659"/>
    <property type="match status" value="1"/>
</dbReference>
<dbReference type="InterPro" id="IPR043718">
    <property type="entry name" value="DUF5659"/>
</dbReference>